<evidence type="ECO:0000313" key="5">
    <source>
        <dbReference type="Proteomes" id="UP000504606"/>
    </source>
</evidence>
<keyword evidence="1" id="KW-0325">Glycoprotein</keyword>
<feature type="domain" description="Carboxylesterase type B" evidence="4">
    <location>
        <begin position="241"/>
        <end position="284"/>
    </location>
</feature>
<dbReference type="GeneID" id="127751241"/>
<dbReference type="InterPro" id="IPR029058">
    <property type="entry name" value="AB_hydrolase_fold"/>
</dbReference>
<dbReference type="Pfam" id="PF00135">
    <property type="entry name" value="COesterase"/>
    <property type="match status" value="1"/>
</dbReference>
<dbReference type="KEGG" id="foc:127751241"/>
<dbReference type="RefSeq" id="XP_052130373.1">
    <property type="nucleotide sequence ID" value="XM_052274413.1"/>
</dbReference>
<dbReference type="Gene3D" id="3.40.50.1820">
    <property type="entry name" value="alpha/beta hydrolase"/>
    <property type="match status" value="1"/>
</dbReference>
<organism evidence="5 6">
    <name type="scientific">Frankliniella occidentalis</name>
    <name type="common">Western flower thrips</name>
    <name type="synonym">Euthrips occidentalis</name>
    <dbReference type="NCBI Taxonomy" id="133901"/>
    <lineage>
        <taxon>Eukaryota</taxon>
        <taxon>Metazoa</taxon>
        <taxon>Ecdysozoa</taxon>
        <taxon>Arthropoda</taxon>
        <taxon>Hexapoda</taxon>
        <taxon>Insecta</taxon>
        <taxon>Pterygota</taxon>
        <taxon>Neoptera</taxon>
        <taxon>Paraneoptera</taxon>
        <taxon>Thysanoptera</taxon>
        <taxon>Terebrantia</taxon>
        <taxon>Thripoidea</taxon>
        <taxon>Thripidae</taxon>
        <taxon>Frankliniella</taxon>
    </lineage>
</organism>
<keyword evidence="5" id="KW-1185">Reference proteome</keyword>
<evidence type="ECO:0000259" key="4">
    <source>
        <dbReference type="Pfam" id="PF00135"/>
    </source>
</evidence>
<feature type="region of interest" description="Disordered" evidence="2">
    <location>
        <begin position="178"/>
        <end position="239"/>
    </location>
</feature>
<proteinExistence type="predicted"/>
<evidence type="ECO:0000256" key="1">
    <source>
        <dbReference type="ARBA" id="ARBA00023180"/>
    </source>
</evidence>
<feature type="compositionally biased region" description="Low complexity" evidence="2">
    <location>
        <begin position="76"/>
        <end position="103"/>
    </location>
</feature>
<dbReference type="SUPFAM" id="SSF53474">
    <property type="entry name" value="alpha/beta-Hydrolases"/>
    <property type="match status" value="1"/>
</dbReference>
<feature type="signal peptide" evidence="3">
    <location>
        <begin position="1"/>
        <end position="23"/>
    </location>
</feature>
<accession>A0A9C6X780</accession>
<protein>
    <submittedName>
        <fullName evidence="6">Uncharacterized protein LOC127751241</fullName>
    </submittedName>
</protein>
<evidence type="ECO:0000256" key="2">
    <source>
        <dbReference type="SAM" id="MobiDB-lite"/>
    </source>
</evidence>
<name>A0A9C6X780_FRAOC</name>
<dbReference type="AlphaFoldDB" id="A0A9C6X780"/>
<feature type="chain" id="PRO_5039467907" evidence="3">
    <location>
        <begin position="24"/>
        <end position="311"/>
    </location>
</feature>
<gene>
    <name evidence="6" type="primary">LOC127751241</name>
</gene>
<dbReference type="OrthoDB" id="9000293at2759"/>
<dbReference type="InterPro" id="IPR002018">
    <property type="entry name" value="CarbesteraseB"/>
</dbReference>
<feature type="compositionally biased region" description="Low complexity" evidence="2">
    <location>
        <begin position="187"/>
        <end position="197"/>
    </location>
</feature>
<sequence>MRLWLVLVGALLLQLLSQRGAHAAPKGAPSTQHQRHHRHGVAPGAAGLVGAALQDGPSAPPPGSGAGSDGGPPGLPDGLPSGLAAGLADEHPGAAAQVAGAAAQRKDGGSNASDTDEELQDLLLLSGKLHFMDEDQDDDDAAQQVRADHLPLDRRLASGGGDEDEGVEVAVEESLWGAEAAPPPAPAATHLHAAAARPPHRKRSNQRRSAQGSPPHNPHTFNQTQLPQLQAPPPNYDHDPLVVMTKKGRVRGVTLRAATGKDVDAWLGIPYAQKPIGEWESPAHPHPGDSESTPLKWLVFWELNFILLRGV</sequence>
<reference evidence="6" key="1">
    <citation type="submission" date="2025-08" db="UniProtKB">
        <authorList>
            <consortium name="RefSeq"/>
        </authorList>
    </citation>
    <scope>IDENTIFICATION</scope>
    <source>
        <tissue evidence="6">Whole organism</tissue>
    </source>
</reference>
<dbReference type="Proteomes" id="UP000504606">
    <property type="component" value="Unplaced"/>
</dbReference>
<feature type="compositionally biased region" description="Polar residues" evidence="2">
    <location>
        <begin position="207"/>
        <end position="222"/>
    </location>
</feature>
<evidence type="ECO:0000256" key="3">
    <source>
        <dbReference type="SAM" id="SignalP"/>
    </source>
</evidence>
<evidence type="ECO:0000313" key="6">
    <source>
        <dbReference type="RefSeq" id="XP_052130373.1"/>
    </source>
</evidence>
<keyword evidence="3" id="KW-0732">Signal</keyword>
<feature type="region of interest" description="Disordered" evidence="2">
    <location>
        <begin position="50"/>
        <end position="117"/>
    </location>
</feature>